<protein>
    <submittedName>
        <fullName evidence="3">Glycosyltransferase</fullName>
    </submittedName>
</protein>
<evidence type="ECO:0000256" key="1">
    <source>
        <dbReference type="ARBA" id="ARBA00006739"/>
    </source>
</evidence>
<dbReference type="InterPro" id="IPR029044">
    <property type="entry name" value="Nucleotide-diphossugar_trans"/>
</dbReference>
<evidence type="ECO:0000259" key="2">
    <source>
        <dbReference type="Pfam" id="PF00535"/>
    </source>
</evidence>
<reference evidence="3 4" key="1">
    <citation type="submission" date="2020-01" db="EMBL/GenBank/DDBJ databases">
        <title>Paenibacillus soybeanensis sp. nov. isolated from the nodules of soybean (Glycine max(L.) Merr).</title>
        <authorList>
            <person name="Wang H."/>
        </authorList>
    </citation>
    <scope>NUCLEOTIDE SEQUENCE [LARGE SCALE GENOMIC DNA]</scope>
    <source>
        <strain evidence="3 4">T1</strain>
    </source>
</reference>
<evidence type="ECO:0000313" key="3">
    <source>
        <dbReference type="EMBL" id="NBD26501.1"/>
    </source>
</evidence>
<dbReference type="EMBL" id="JAAAMV010000021">
    <property type="protein sequence ID" value="NBD26501.1"/>
    <property type="molecule type" value="Genomic_DNA"/>
</dbReference>
<comment type="caution">
    <text evidence="3">The sequence shown here is derived from an EMBL/GenBank/DDBJ whole genome shotgun (WGS) entry which is preliminary data.</text>
</comment>
<dbReference type="PANTHER" id="PTHR22916">
    <property type="entry name" value="GLYCOSYLTRANSFERASE"/>
    <property type="match status" value="1"/>
</dbReference>
<dbReference type="Pfam" id="PF00535">
    <property type="entry name" value="Glycos_transf_2"/>
    <property type="match status" value="1"/>
</dbReference>
<accession>A0ABW9XW46</accession>
<proteinExistence type="inferred from homology"/>
<dbReference type="Proteomes" id="UP000665561">
    <property type="component" value="Unassembled WGS sequence"/>
</dbReference>
<keyword evidence="4" id="KW-1185">Reference proteome</keyword>
<organism evidence="3 4">
    <name type="scientific">Paenibacillus glycinis</name>
    <dbReference type="NCBI Taxonomy" id="2697035"/>
    <lineage>
        <taxon>Bacteria</taxon>
        <taxon>Bacillati</taxon>
        <taxon>Bacillota</taxon>
        <taxon>Bacilli</taxon>
        <taxon>Bacillales</taxon>
        <taxon>Paenibacillaceae</taxon>
        <taxon>Paenibacillus</taxon>
    </lineage>
</organism>
<comment type="similarity">
    <text evidence="1">Belongs to the glycosyltransferase 2 family.</text>
</comment>
<sequence>MKTNRPLVTIVIPFYNDPYVAEAVESALTQTYREIEVIVVDDGSTKHQDQLRRYEGRIHYIGKANGGTASALNSGFRLANGKYVAWLSSDDRFYPDKIRRQVEAMERAGSPISHTGFDVIDGRGKMTDFDIIPPGIASGDFYRAFQHGNPVNGCTVVMTKELYRITGPFNETLRYTQDLDYWFRVLLSGTPFLLVPEPLCAYRRHEAMGTLKHADAVALETKGTFARYEARWQSYLKQLGLLPRGRELPRKKPESGKQRGTSR</sequence>
<dbReference type="SUPFAM" id="SSF53448">
    <property type="entry name" value="Nucleotide-diphospho-sugar transferases"/>
    <property type="match status" value="1"/>
</dbReference>
<name>A0ABW9XW46_9BACL</name>
<gene>
    <name evidence="3" type="ORF">GT019_21730</name>
</gene>
<feature type="domain" description="Glycosyltransferase 2-like" evidence="2">
    <location>
        <begin position="9"/>
        <end position="121"/>
    </location>
</feature>
<evidence type="ECO:0000313" key="4">
    <source>
        <dbReference type="Proteomes" id="UP000665561"/>
    </source>
</evidence>
<dbReference type="InterPro" id="IPR001173">
    <property type="entry name" value="Glyco_trans_2-like"/>
</dbReference>
<dbReference type="PANTHER" id="PTHR22916:SF3">
    <property type="entry name" value="UDP-GLCNAC:BETAGAL BETA-1,3-N-ACETYLGLUCOSAMINYLTRANSFERASE-LIKE PROTEIN 1"/>
    <property type="match status" value="1"/>
</dbReference>
<dbReference type="Gene3D" id="3.90.550.10">
    <property type="entry name" value="Spore Coat Polysaccharide Biosynthesis Protein SpsA, Chain A"/>
    <property type="match status" value="1"/>
</dbReference>